<evidence type="ECO:0000256" key="3">
    <source>
        <dbReference type="SAM" id="MobiDB-lite"/>
    </source>
</evidence>
<gene>
    <name evidence="4" type="ORF">QR680_012708</name>
</gene>
<accession>A0AA39I2V8</accession>
<evidence type="ECO:0000256" key="1">
    <source>
        <dbReference type="ARBA" id="ARBA00004201"/>
    </source>
</evidence>
<organism evidence="4 5">
    <name type="scientific">Steinernema hermaphroditum</name>
    <dbReference type="NCBI Taxonomy" id="289476"/>
    <lineage>
        <taxon>Eukaryota</taxon>
        <taxon>Metazoa</taxon>
        <taxon>Ecdysozoa</taxon>
        <taxon>Nematoda</taxon>
        <taxon>Chromadorea</taxon>
        <taxon>Rhabditida</taxon>
        <taxon>Tylenchina</taxon>
        <taxon>Panagrolaimomorpha</taxon>
        <taxon>Strongyloidoidea</taxon>
        <taxon>Steinernematidae</taxon>
        <taxon>Steinernema</taxon>
    </lineage>
</organism>
<protein>
    <recommendedName>
        <fullName evidence="6">mRNA decay factor PAT1 domain-containing protein</fullName>
    </recommendedName>
</protein>
<sequence>MSMFVGRQTRNMDPPDGSTSDFEFEDMPEEDLVFANDDIDAVNEETFGGEVSGVPDDLEKFAMQTASLQLDDVAAPDPLSLPMPAFSMFGDVGAPKDNEFESQSFNKNIWEFNPSNDKNFVGDLWGSIFDTPAIQNTPSTSTNAPSFANVARGASPGPIGSKPAQKKPQNGSCPTVSPIRESQFDNGKAVRAFPPKAPVTSVPPPPGFPASSGVHSLADLEKRIITDTTMINRGTPPPNFNPQCPPPIPSELAQKMMTAQAAMNRPPLVPSAFGNMPPGRVPWIAGVPLMPPPGMRVPPPGMRVPPPGMRVPPPRYPPFGVPPNALLPKNYSQPPPNHSNNNRHHQSFNQQSQNINNDQMSVASDHSRGSVHRHKKPGMPSGRTISDFAFDPYAGFMSRKEREWLIRIQLMQCNGSGNPEEDDFYYHHWKMKNGVKSNEKKKLEGDYYSFDVDKDRAHAYIPPNFERTLGRPTHVTASLPRQIINIHQQHEED</sequence>
<dbReference type="AlphaFoldDB" id="A0AA39I2V8"/>
<proteinExistence type="predicted"/>
<dbReference type="Proteomes" id="UP001175271">
    <property type="component" value="Unassembled WGS sequence"/>
</dbReference>
<feature type="region of interest" description="Disordered" evidence="3">
    <location>
        <begin position="361"/>
        <end position="384"/>
    </location>
</feature>
<evidence type="ECO:0000313" key="4">
    <source>
        <dbReference type="EMBL" id="KAK0416830.1"/>
    </source>
</evidence>
<comment type="subcellular location">
    <subcellularLocation>
        <location evidence="1">Cytoplasm</location>
        <location evidence="1">P-body</location>
    </subcellularLocation>
</comment>
<keyword evidence="5" id="KW-1185">Reference proteome</keyword>
<dbReference type="InterPro" id="IPR039900">
    <property type="entry name" value="Pat1-like"/>
</dbReference>
<feature type="region of interest" description="Disordered" evidence="3">
    <location>
        <begin position="152"/>
        <end position="175"/>
    </location>
</feature>
<feature type="region of interest" description="Disordered" evidence="3">
    <location>
        <begin position="316"/>
        <end position="347"/>
    </location>
</feature>
<dbReference type="GO" id="GO:0033962">
    <property type="term" value="P:P-body assembly"/>
    <property type="evidence" value="ECO:0007669"/>
    <property type="project" value="TreeGrafter"/>
</dbReference>
<feature type="region of interest" description="Disordered" evidence="3">
    <location>
        <begin position="1"/>
        <end position="23"/>
    </location>
</feature>
<evidence type="ECO:0008006" key="6">
    <source>
        <dbReference type="Google" id="ProtNLM"/>
    </source>
</evidence>
<dbReference type="EMBL" id="JAUCMV010000002">
    <property type="protein sequence ID" value="KAK0416830.1"/>
    <property type="molecule type" value="Genomic_DNA"/>
</dbReference>
<name>A0AA39I2V8_9BILA</name>
<keyword evidence="2" id="KW-0963">Cytoplasm</keyword>
<evidence type="ECO:0000313" key="5">
    <source>
        <dbReference type="Proteomes" id="UP001175271"/>
    </source>
</evidence>
<dbReference type="GO" id="GO:0003723">
    <property type="term" value="F:RNA binding"/>
    <property type="evidence" value="ECO:0007669"/>
    <property type="project" value="TreeGrafter"/>
</dbReference>
<dbReference type="PANTHER" id="PTHR21551">
    <property type="entry name" value="TOPOISOMERASE II-ASSOCIATED PROTEIN PAT1"/>
    <property type="match status" value="1"/>
</dbReference>
<evidence type="ECO:0000256" key="2">
    <source>
        <dbReference type="ARBA" id="ARBA00022490"/>
    </source>
</evidence>
<dbReference type="GO" id="GO:0000932">
    <property type="term" value="C:P-body"/>
    <property type="evidence" value="ECO:0007669"/>
    <property type="project" value="UniProtKB-SubCell"/>
</dbReference>
<reference evidence="4" key="1">
    <citation type="submission" date="2023-06" db="EMBL/GenBank/DDBJ databases">
        <title>Genomic analysis of the entomopathogenic nematode Steinernema hermaphroditum.</title>
        <authorList>
            <person name="Schwarz E.M."/>
            <person name="Heppert J.K."/>
            <person name="Baniya A."/>
            <person name="Schwartz H.T."/>
            <person name="Tan C.-H."/>
            <person name="Antoshechkin I."/>
            <person name="Sternberg P.W."/>
            <person name="Goodrich-Blair H."/>
            <person name="Dillman A.R."/>
        </authorList>
    </citation>
    <scope>NUCLEOTIDE SEQUENCE</scope>
    <source>
        <strain evidence="4">PS9179</strain>
        <tissue evidence="4">Whole animal</tissue>
    </source>
</reference>
<dbReference type="GO" id="GO:0000290">
    <property type="term" value="P:deadenylation-dependent decapping of nuclear-transcribed mRNA"/>
    <property type="evidence" value="ECO:0007669"/>
    <property type="project" value="InterPro"/>
</dbReference>
<dbReference type="PANTHER" id="PTHR21551:SF0">
    <property type="entry name" value="PROTEIN ASSOCIATED WITH TOPO II RELATED-1, ISOFORM A"/>
    <property type="match status" value="1"/>
</dbReference>
<comment type="caution">
    <text evidence="4">The sequence shown here is derived from an EMBL/GenBank/DDBJ whole genome shotgun (WGS) entry which is preliminary data.</text>
</comment>